<name>A0A914C298_9BILA</name>
<dbReference type="AlphaFoldDB" id="A0A914C298"/>
<organism evidence="1 2">
    <name type="scientific">Acrobeloides nanus</name>
    <dbReference type="NCBI Taxonomy" id="290746"/>
    <lineage>
        <taxon>Eukaryota</taxon>
        <taxon>Metazoa</taxon>
        <taxon>Ecdysozoa</taxon>
        <taxon>Nematoda</taxon>
        <taxon>Chromadorea</taxon>
        <taxon>Rhabditida</taxon>
        <taxon>Tylenchina</taxon>
        <taxon>Cephalobomorpha</taxon>
        <taxon>Cephaloboidea</taxon>
        <taxon>Cephalobidae</taxon>
        <taxon>Acrobeloides</taxon>
    </lineage>
</organism>
<dbReference type="WBParaSite" id="ACRNAN_Path_1512.g5890.t1">
    <property type="protein sequence ID" value="ACRNAN_Path_1512.g5890.t1"/>
    <property type="gene ID" value="ACRNAN_Path_1512.g5890"/>
</dbReference>
<reference evidence="2" key="1">
    <citation type="submission" date="2022-11" db="UniProtKB">
        <authorList>
            <consortium name="WormBaseParasite"/>
        </authorList>
    </citation>
    <scope>IDENTIFICATION</scope>
</reference>
<keyword evidence="1" id="KW-1185">Reference proteome</keyword>
<accession>A0A914C298</accession>
<sequence>MSAIQKTTTTRTVRISQFDTTPPVVPVNATPFATASGACPPGQYYNMETQNFGSNTGAYSTNATFGSSAYEQDLSAPEKEHHGLLEKLIEVKDKITGNTPEHKAIKYSEKCVKELKKENKYAEEAEECAEKGAKKAEKYAHKAEKYLEKKEKACEKAAAYHEKSQENAEKARECRDAHFQKDADLLHDAACRLQQAH</sequence>
<evidence type="ECO:0000313" key="1">
    <source>
        <dbReference type="Proteomes" id="UP000887540"/>
    </source>
</evidence>
<proteinExistence type="predicted"/>
<evidence type="ECO:0000313" key="2">
    <source>
        <dbReference type="WBParaSite" id="ACRNAN_Path_1512.g5890.t1"/>
    </source>
</evidence>
<dbReference type="Proteomes" id="UP000887540">
    <property type="component" value="Unplaced"/>
</dbReference>
<protein>
    <submittedName>
        <fullName evidence="2">Uncharacterized protein</fullName>
    </submittedName>
</protein>